<protein>
    <submittedName>
        <fullName evidence="3">Peptidase family M23</fullName>
    </submittedName>
</protein>
<dbReference type="STRING" id="381306.AN478_08420"/>
<dbReference type="AlphaFoldDB" id="A0A1G5DTP2"/>
<proteinExistence type="predicted"/>
<dbReference type="EMBL" id="FMUN01000003">
    <property type="protein sequence ID" value="SCY17791.1"/>
    <property type="molecule type" value="Genomic_DNA"/>
</dbReference>
<keyword evidence="1" id="KW-0732">Signal</keyword>
<evidence type="ECO:0000259" key="2">
    <source>
        <dbReference type="Pfam" id="PF01551"/>
    </source>
</evidence>
<dbReference type="CDD" id="cd12797">
    <property type="entry name" value="M23_peptidase"/>
    <property type="match status" value="1"/>
</dbReference>
<feature type="chain" id="PRO_5010175817" evidence="1">
    <location>
        <begin position="23"/>
        <end position="277"/>
    </location>
</feature>
<accession>A0A1G5DTP2</accession>
<dbReference type="FunFam" id="2.70.70.10:FF:000019">
    <property type="entry name" value="M23 family peptidase"/>
    <property type="match status" value="1"/>
</dbReference>
<dbReference type="InterPro" id="IPR050570">
    <property type="entry name" value="Cell_wall_metabolism_enzyme"/>
</dbReference>
<dbReference type="Pfam" id="PF01551">
    <property type="entry name" value="Peptidase_M23"/>
    <property type="match status" value="1"/>
</dbReference>
<gene>
    <name evidence="3" type="ORF">SAMN05661077_1452</name>
</gene>
<evidence type="ECO:0000313" key="4">
    <source>
        <dbReference type="Proteomes" id="UP000183104"/>
    </source>
</evidence>
<sequence>MVPQTRSWLFGLAALLVFPQAAGSPSPVQLKGSFQQGGLVVGKTTPGTEVRFRGRPIRVSEKGAFLLGFGRDAPRKAQLTLISPDGTRDSAAIPVRQRAYATQRLEGLPEHKVTPLAEHLPWILLDRAMVQKARSLESPYPHFHADFRWPVHGPISSVYGSQRILNGKPRKPHTGVDIAAPTGTLVRAPAPGRVRLAEKGLFFSGGTLILDHGHGLSSSYLHLGEILVKEGERVGKGDPIARVGATGRATGAHLDWRINLHGCSLDPALVASGSPTQ</sequence>
<reference evidence="4" key="1">
    <citation type="submission" date="2016-10" db="EMBL/GenBank/DDBJ databases">
        <authorList>
            <person name="Varghese N."/>
        </authorList>
    </citation>
    <scope>NUCLEOTIDE SEQUENCE [LARGE SCALE GENOMIC DNA]</scope>
    <source>
        <strain evidence="4">HL 19</strain>
    </source>
</reference>
<dbReference type="Proteomes" id="UP000183104">
    <property type="component" value="Unassembled WGS sequence"/>
</dbReference>
<feature type="signal peptide" evidence="1">
    <location>
        <begin position="1"/>
        <end position="22"/>
    </location>
</feature>
<dbReference type="GO" id="GO:0004222">
    <property type="term" value="F:metalloendopeptidase activity"/>
    <property type="evidence" value="ECO:0007669"/>
    <property type="project" value="TreeGrafter"/>
</dbReference>
<name>A0A1G5DTP2_9GAMM</name>
<dbReference type="PANTHER" id="PTHR21666">
    <property type="entry name" value="PEPTIDASE-RELATED"/>
    <property type="match status" value="1"/>
</dbReference>
<dbReference type="Gene3D" id="2.70.70.10">
    <property type="entry name" value="Glucose Permease (Domain IIA)"/>
    <property type="match status" value="1"/>
</dbReference>
<keyword evidence="4" id="KW-1185">Reference proteome</keyword>
<feature type="domain" description="M23ase beta-sheet core" evidence="2">
    <location>
        <begin position="172"/>
        <end position="267"/>
    </location>
</feature>
<organism evidence="3 4">
    <name type="scientific">Thiohalorhabdus denitrificans</name>
    <dbReference type="NCBI Taxonomy" id="381306"/>
    <lineage>
        <taxon>Bacteria</taxon>
        <taxon>Pseudomonadati</taxon>
        <taxon>Pseudomonadota</taxon>
        <taxon>Gammaproteobacteria</taxon>
        <taxon>Thiohalorhabdales</taxon>
        <taxon>Thiohalorhabdaceae</taxon>
        <taxon>Thiohalorhabdus</taxon>
    </lineage>
</organism>
<dbReference type="PANTHER" id="PTHR21666:SF285">
    <property type="entry name" value="M23 FAMILY METALLOPEPTIDASE"/>
    <property type="match status" value="1"/>
</dbReference>
<dbReference type="InterPro" id="IPR016047">
    <property type="entry name" value="M23ase_b-sheet_dom"/>
</dbReference>
<evidence type="ECO:0000313" key="3">
    <source>
        <dbReference type="EMBL" id="SCY17791.1"/>
    </source>
</evidence>
<dbReference type="SUPFAM" id="SSF51261">
    <property type="entry name" value="Duplicated hybrid motif"/>
    <property type="match status" value="1"/>
</dbReference>
<evidence type="ECO:0000256" key="1">
    <source>
        <dbReference type="SAM" id="SignalP"/>
    </source>
</evidence>
<dbReference type="InterPro" id="IPR011055">
    <property type="entry name" value="Dup_hybrid_motif"/>
</dbReference>